<evidence type="ECO:0000313" key="2">
    <source>
        <dbReference type="Proteomes" id="UP000321513"/>
    </source>
</evidence>
<proteinExistence type="predicted"/>
<gene>
    <name evidence="1" type="ORF">SAE01_31680</name>
</gene>
<keyword evidence="2" id="KW-1185">Reference proteome</keyword>
<dbReference type="AlphaFoldDB" id="A0A512BFD8"/>
<dbReference type="EMBL" id="BJYT01000012">
    <property type="protein sequence ID" value="GEO10672.1"/>
    <property type="molecule type" value="Genomic_DNA"/>
</dbReference>
<organism evidence="1 2">
    <name type="scientific">Segetibacter aerophilus</name>
    <dbReference type="NCBI Taxonomy" id="670293"/>
    <lineage>
        <taxon>Bacteria</taxon>
        <taxon>Pseudomonadati</taxon>
        <taxon>Bacteroidota</taxon>
        <taxon>Chitinophagia</taxon>
        <taxon>Chitinophagales</taxon>
        <taxon>Chitinophagaceae</taxon>
        <taxon>Segetibacter</taxon>
    </lineage>
</organism>
<accession>A0A512BFD8</accession>
<comment type="caution">
    <text evidence="1">The sequence shown here is derived from an EMBL/GenBank/DDBJ whole genome shotgun (WGS) entry which is preliminary data.</text>
</comment>
<evidence type="ECO:0000313" key="1">
    <source>
        <dbReference type="EMBL" id="GEO10672.1"/>
    </source>
</evidence>
<reference evidence="1 2" key="1">
    <citation type="submission" date="2019-07" db="EMBL/GenBank/DDBJ databases">
        <title>Whole genome shotgun sequence of Segetibacter aerophilus NBRC 106135.</title>
        <authorList>
            <person name="Hosoyama A."/>
            <person name="Uohara A."/>
            <person name="Ohji S."/>
            <person name="Ichikawa N."/>
        </authorList>
    </citation>
    <scope>NUCLEOTIDE SEQUENCE [LARGE SCALE GENOMIC DNA]</scope>
    <source>
        <strain evidence="1 2">NBRC 106135</strain>
    </source>
</reference>
<sequence>MNKFACFFPKIKEEQTLDLNDEIWPVFSFNNAFSWYKLVNQGCDVIAVIGLFEKKLFEVK</sequence>
<protein>
    <submittedName>
        <fullName evidence="1">Uncharacterized protein</fullName>
    </submittedName>
</protein>
<dbReference type="Proteomes" id="UP000321513">
    <property type="component" value="Unassembled WGS sequence"/>
</dbReference>
<name>A0A512BFD8_9BACT</name>